<reference evidence="2 3" key="1">
    <citation type="submission" date="2015-09" db="EMBL/GenBank/DDBJ databases">
        <title>Trachymyrmex zeteki WGS genome.</title>
        <authorList>
            <person name="Nygaard S."/>
            <person name="Hu H."/>
            <person name="Boomsma J."/>
            <person name="Zhang G."/>
        </authorList>
    </citation>
    <scope>NUCLEOTIDE SEQUENCE [LARGE SCALE GENOMIC DNA]</scope>
    <source>
        <strain evidence="2">Tzet28-1</strain>
        <tissue evidence="2">Whole body</tissue>
    </source>
</reference>
<evidence type="ECO:0000313" key="2">
    <source>
        <dbReference type="EMBL" id="KYQ55798.1"/>
    </source>
</evidence>
<evidence type="ECO:0000313" key="3">
    <source>
        <dbReference type="Proteomes" id="UP000075809"/>
    </source>
</evidence>
<evidence type="ECO:0000256" key="1">
    <source>
        <dbReference type="SAM" id="MobiDB-lite"/>
    </source>
</evidence>
<gene>
    <name evidence="2" type="ORF">ALC60_05297</name>
</gene>
<name>A0A151X692_9HYME</name>
<dbReference type="Proteomes" id="UP000075809">
    <property type="component" value="Unassembled WGS sequence"/>
</dbReference>
<accession>A0A151X692</accession>
<dbReference type="AlphaFoldDB" id="A0A151X692"/>
<sequence length="100" mass="11155">MKYKWQFLTCKTKSLPLKSAIVRGKRVLPQTKRRKSDRSGTLMRHIYNIEHIPLYVATDFNKLSGMSGLPQTIVSSSAPLNSANRGTGTTFDKPSRTAAT</sequence>
<proteinExistence type="predicted"/>
<keyword evidence="3" id="KW-1185">Reference proteome</keyword>
<dbReference type="EMBL" id="KQ982490">
    <property type="protein sequence ID" value="KYQ55798.1"/>
    <property type="molecule type" value="Genomic_DNA"/>
</dbReference>
<feature type="region of interest" description="Disordered" evidence="1">
    <location>
        <begin position="75"/>
        <end position="100"/>
    </location>
</feature>
<protein>
    <submittedName>
        <fullName evidence="2">Uncharacterized protein</fullName>
    </submittedName>
</protein>
<organism evidence="2 3">
    <name type="scientific">Mycetomoellerius zeteki</name>
    <dbReference type="NCBI Taxonomy" id="64791"/>
    <lineage>
        <taxon>Eukaryota</taxon>
        <taxon>Metazoa</taxon>
        <taxon>Ecdysozoa</taxon>
        <taxon>Arthropoda</taxon>
        <taxon>Hexapoda</taxon>
        <taxon>Insecta</taxon>
        <taxon>Pterygota</taxon>
        <taxon>Neoptera</taxon>
        <taxon>Endopterygota</taxon>
        <taxon>Hymenoptera</taxon>
        <taxon>Apocrita</taxon>
        <taxon>Aculeata</taxon>
        <taxon>Formicoidea</taxon>
        <taxon>Formicidae</taxon>
        <taxon>Myrmicinae</taxon>
        <taxon>Mycetomoellerius</taxon>
    </lineage>
</organism>